<evidence type="ECO:0000313" key="2">
    <source>
        <dbReference type="EMBL" id="HIY25734.1"/>
    </source>
</evidence>
<dbReference type="InterPro" id="IPR029044">
    <property type="entry name" value="Nucleotide-diphossugar_trans"/>
</dbReference>
<reference evidence="2" key="2">
    <citation type="submission" date="2021-04" db="EMBL/GenBank/DDBJ databases">
        <authorList>
            <person name="Gilroy R."/>
        </authorList>
    </citation>
    <scope>NUCLEOTIDE SEQUENCE</scope>
    <source>
        <strain evidence="2">1282</strain>
    </source>
</reference>
<name>A0A9D2BZZ8_9FIRM</name>
<dbReference type="Pfam" id="PF00483">
    <property type="entry name" value="NTP_transferase"/>
    <property type="match status" value="1"/>
</dbReference>
<accession>A0A9D2BZZ8</accession>
<gene>
    <name evidence="2" type="ORF">H9838_00995</name>
</gene>
<comment type="caution">
    <text evidence="2">The sequence shown here is derived from an EMBL/GenBank/DDBJ whole genome shotgun (WGS) entry which is preliminary data.</text>
</comment>
<proteinExistence type="predicted"/>
<organism evidence="2 3">
    <name type="scientific">Candidatus Acutalibacter pullistercoris</name>
    <dbReference type="NCBI Taxonomy" id="2838418"/>
    <lineage>
        <taxon>Bacteria</taxon>
        <taxon>Bacillati</taxon>
        <taxon>Bacillota</taxon>
        <taxon>Clostridia</taxon>
        <taxon>Eubacteriales</taxon>
        <taxon>Acutalibacteraceae</taxon>
        <taxon>Acutalibacter</taxon>
    </lineage>
</organism>
<evidence type="ECO:0000259" key="1">
    <source>
        <dbReference type="Pfam" id="PF00483"/>
    </source>
</evidence>
<feature type="domain" description="Nucleotidyl transferase" evidence="1">
    <location>
        <begin position="7"/>
        <end position="174"/>
    </location>
</feature>
<dbReference type="InterPro" id="IPR005835">
    <property type="entry name" value="NTP_transferase_dom"/>
</dbReference>
<dbReference type="Gene3D" id="3.90.550.10">
    <property type="entry name" value="Spore Coat Polysaccharide Biosynthesis Protein SpsA, Chain A"/>
    <property type="match status" value="1"/>
</dbReference>
<dbReference type="EMBL" id="DXDU01000012">
    <property type="protein sequence ID" value="HIY25734.1"/>
    <property type="molecule type" value="Genomic_DNA"/>
</dbReference>
<evidence type="ECO:0000313" key="3">
    <source>
        <dbReference type="Proteomes" id="UP000823915"/>
    </source>
</evidence>
<dbReference type="SUPFAM" id="SSF53448">
    <property type="entry name" value="Nucleotide-diphospho-sugar transferases"/>
    <property type="match status" value="1"/>
</dbReference>
<dbReference type="Proteomes" id="UP000823915">
    <property type="component" value="Unassembled WGS sequence"/>
</dbReference>
<reference evidence="2" key="1">
    <citation type="journal article" date="2021" name="PeerJ">
        <title>Extensive microbial diversity within the chicken gut microbiome revealed by metagenomics and culture.</title>
        <authorList>
            <person name="Gilroy R."/>
            <person name="Ravi A."/>
            <person name="Getino M."/>
            <person name="Pursley I."/>
            <person name="Horton D.L."/>
            <person name="Alikhan N.F."/>
            <person name="Baker D."/>
            <person name="Gharbi K."/>
            <person name="Hall N."/>
            <person name="Watson M."/>
            <person name="Adriaenssens E.M."/>
            <person name="Foster-Nyarko E."/>
            <person name="Jarju S."/>
            <person name="Secka A."/>
            <person name="Antonio M."/>
            <person name="Oren A."/>
            <person name="Chaudhuri R.R."/>
            <person name="La Ragione R."/>
            <person name="Hildebrand F."/>
            <person name="Pallen M.J."/>
        </authorList>
    </citation>
    <scope>NUCLEOTIDE SEQUENCE</scope>
    <source>
        <strain evidence="2">1282</strain>
    </source>
</reference>
<dbReference type="AlphaFoldDB" id="A0A9D2BZZ8"/>
<protein>
    <submittedName>
        <fullName evidence="2">Nucleotidyltransferase</fullName>
    </submittedName>
</protein>
<sequence length="307" mass="34471">MSEPVLVVMAAGMGSRYGGLKQIDPVGDQGEKILDYSLYDAREAGFQKVIFIIKEENAQDFQEAVFSKLQGQIDYQVVYQKLEDVPEGFSVPEGRVKPWGTGHAALCAARVLGDAPYAVINADDFYGREGFEKIYQFLKESKEGPVLDLAMVGFYLRNTVTENGYVSRGVCQVKDHMLEGITERTRIEQREDGIAYSEDGGETWVPLPGDTVVSMNLWGFPAGFTAALEEDYRRFFQEDVPKNPEKAEFYLPFAVNRLLDQGRARVTVLSSADKWYGVTYHEDKATVVEAIRAMTRQGRYPAPLWGK</sequence>